<dbReference type="CDD" id="cd00111">
    <property type="entry name" value="Trefoil"/>
    <property type="match status" value="1"/>
</dbReference>
<dbReference type="SUPFAM" id="SSF74650">
    <property type="entry name" value="Galactose mutarotase-like"/>
    <property type="match status" value="1"/>
</dbReference>
<dbReference type="EMBL" id="AAZO01000263">
    <property type="status" value="NOT_ANNOTATED_CDS"/>
    <property type="molecule type" value="Genomic_DNA"/>
</dbReference>
<dbReference type="InterPro" id="IPR013780">
    <property type="entry name" value="Glyco_hydro_b"/>
</dbReference>
<feature type="chain" id="PRO_5011412307" evidence="10">
    <location>
        <begin position="25"/>
        <end position="891"/>
    </location>
</feature>
<dbReference type="InterPro" id="IPR044913">
    <property type="entry name" value="P_trefoil_dom_sf"/>
</dbReference>
<dbReference type="Proteomes" id="UP000009046">
    <property type="component" value="Unassembled WGS sequence"/>
</dbReference>
<dbReference type="GO" id="GO:0005975">
    <property type="term" value="P:carbohydrate metabolic process"/>
    <property type="evidence" value="ECO:0007669"/>
    <property type="project" value="InterPro"/>
</dbReference>
<evidence type="ECO:0000313" key="13">
    <source>
        <dbReference type="EnsemblMetazoa" id="PHUM022260-PA"/>
    </source>
</evidence>
<dbReference type="GeneID" id="8233859"/>
<protein>
    <submittedName>
        <fullName evidence="12 13">Alpha glucosidase, putative</fullName>
        <ecNumber evidence="12">3.2.1.3</ecNumber>
    </submittedName>
</protein>
<dbReference type="InterPro" id="IPR011013">
    <property type="entry name" value="Gal_mutarotase_sf_dom"/>
</dbReference>
<dbReference type="InterPro" id="IPR048395">
    <property type="entry name" value="Glyco_hydro_31_C"/>
</dbReference>
<dbReference type="FunFam" id="3.20.20.80:FF:000016">
    <property type="entry name" value="Maltase-glucoamylase, intestinal"/>
    <property type="match status" value="1"/>
</dbReference>
<dbReference type="GO" id="GO:0030246">
    <property type="term" value="F:carbohydrate binding"/>
    <property type="evidence" value="ECO:0007669"/>
    <property type="project" value="InterPro"/>
</dbReference>
<keyword evidence="3 9" id="KW-0378">Hydrolase</keyword>
<keyword evidence="4" id="KW-0472">Membrane</keyword>
<dbReference type="InterPro" id="IPR030459">
    <property type="entry name" value="Glyco_hydro_31_CS"/>
</dbReference>
<dbReference type="Pfam" id="PF01055">
    <property type="entry name" value="Glyco_hydro_31_2nd"/>
    <property type="match status" value="1"/>
</dbReference>
<evidence type="ECO:0000256" key="1">
    <source>
        <dbReference type="ARBA" id="ARBA00004370"/>
    </source>
</evidence>
<dbReference type="Gene3D" id="2.60.40.1760">
    <property type="entry name" value="glycosyl hydrolase (family 31)"/>
    <property type="match status" value="1"/>
</dbReference>
<evidence type="ECO:0000256" key="2">
    <source>
        <dbReference type="ARBA" id="ARBA00007806"/>
    </source>
</evidence>
<dbReference type="AlphaFoldDB" id="E0V9V3"/>
<dbReference type="InterPro" id="IPR000519">
    <property type="entry name" value="P_trefoil_dom"/>
</dbReference>
<gene>
    <name evidence="13" type="primary">8233859</name>
    <name evidence="12" type="ORF">Phum_PHUM022260</name>
</gene>
<feature type="domain" description="P-type" evidence="11">
    <location>
        <begin position="31"/>
        <end position="88"/>
    </location>
</feature>
<comment type="subcellular location">
    <subcellularLocation>
        <location evidence="1">Membrane</location>
    </subcellularLocation>
</comment>
<dbReference type="FunFam" id="2.60.40.1180:FF:000001">
    <property type="entry name" value="Maltase-glucoamylase, intestinal"/>
    <property type="match status" value="1"/>
</dbReference>
<dbReference type="VEuPathDB" id="VectorBase:PHUM022260"/>
<dbReference type="EC" id="3.2.1.3" evidence="12"/>
<dbReference type="Gene3D" id="3.20.20.80">
    <property type="entry name" value="Glycosidases"/>
    <property type="match status" value="1"/>
</dbReference>
<organism>
    <name type="scientific">Pediculus humanus subsp. corporis</name>
    <name type="common">Body louse</name>
    <dbReference type="NCBI Taxonomy" id="121224"/>
    <lineage>
        <taxon>Eukaryota</taxon>
        <taxon>Metazoa</taxon>
        <taxon>Ecdysozoa</taxon>
        <taxon>Arthropoda</taxon>
        <taxon>Hexapoda</taxon>
        <taxon>Insecta</taxon>
        <taxon>Pterygota</taxon>
        <taxon>Neoptera</taxon>
        <taxon>Paraneoptera</taxon>
        <taxon>Psocodea</taxon>
        <taxon>Troctomorpha</taxon>
        <taxon>Phthiraptera</taxon>
        <taxon>Anoplura</taxon>
        <taxon>Pediculidae</taxon>
        <taxon>Pediculus</taxon>
    </lineage>
</organism>
<sequence>MLEKINKLLLIISIWFVVLNSSSSLLFVNSKECTNISDLEKFDCYPENGADEKSCTKRGCCWQPRHESHRPSHFNFPPLDVPWCYYPKNYGGYEYINLTRTEQGDLAFMNRTFSSPYPNDVKNLRIDVEYQTDNRLRIKISDADRERYESPYPKIVKKNLTETTNISTPNYRVDIDLKQTGFKVSRRDGNVLFNTQNVGALIFSDQFLQISSKFNGKIYGLGEHRSKFSLDTNWTRFTIFAHDAAPAEEINLYGSHPFYLIMEPDGKSHGVYLHNSNAMDVLLQPLPAITYRTIGGVLDFYFFMGPTPADVISQYTELIGRPFLPPYWSLGFQLCKYGYGSSAKTREVWQRTMDAKIPFDVQYNDIDYMHNQNDFTIDPEKFHDLPQLVDDIHKAGMHYVLILDPGVSASEPHGSYSPYDDGIADDIFIKNQDGSVFVGKVWNPKSTVFPDFTNPKVEKYWAKHIQELHKKIPFDGLWIDMNEPSNFLNGSFEGCPNSHLENPPYVPGVDKGLLNFKTLCMTAKQFAGNHYDVHNLYGISQSDITARALHKTLGKRTFILSRSTFAGSGKYAAHWSGDNFSTWHDLYRSISELLSLSLFGIPFAGADICGFNGNTTESLCNRWMQLGAFYPFSRNHNSIGNKDQDPAALGQRVINSSINALNIRYSLLPYLYTLFYKAHINGETVARPLFFEYPNDEKTHDIDNAFLWGSGLLIVPIIQENTTKTKIYLPRGKWYDWYNSTEINSKGQEVSLEADDERIPLLLRGGTILPMQKPSTTTFESRKNNFTLLVAPDSEGVAHGDLFWDDGLTPDTIENKNYGLIKFNLINQTLTTKCLLWNVSQILDVETIKILGIIQNVKKVILNNKEKTFTHTQSVSIKLIIYDNNNNYIFF</sequence>
<dbReference type="PROSITE" id="PS51448">
    <property type="entry name" value="P_TREFOIL_2"/>
    <property type="match status" value="1"/>
</dbReference>
<dbReference type="OrthoDB" id="1334205at2759"/>
<dbReference type="Pfam" id="PF00088">
    <property type="entry name" value="Trefoil"/>
    <property type="match status" value="1"/>
</dbReference>
<dbReference type="OMA" id="YKGAVWP"/>
<dbReference type="PANTHER" id="PTHR22762:SF131">
    <property type="entry name" value="GLYCOSIDE HYDROLASE FAMILY 31 N-TERMINAL DOMAIN-CONTAINING PROTEIN"/>
    <property type="match status" value="1"/>
</dbReference>
<dbReference type="EnsemblMetazoa" id="PHUM022260-RA">
    <property type="protein sequence ID" value="PHUM022260-PA"/>
    <property type="gene ID" value="PHUM022260"/>
</dbReference>
<comment type="similarity">
    <text evidence="2 9">Belongs to the glycosyl hydrolase 31 family.</text>
</comment>
<keyword evidence="7 9" id="KW-0326">Glycosidase</keyword>
<dbReference type="CDD" id="cd06602">
    <property type="entry name" value="GH31_MGAM_SI_GAA"/>
    <property type="match status" value="1"/>
</dbReference>
<reference evidence="12" key="1">
    <citation type="submission" date="2007-04" db="EMBL/GenBank/DDBJ databases">
        <title>Annotation of Pediculus humanus corporis strain USDA.</title>
        <authorList>
            <person name="Kirkness E."/>
            <person name="Hannick L."/>
            <person name="Hass B."/>
            <person name="Bruggner R."/>
            <person name="Lawson D."/>
            <person name="Bidwell S."/>
            <person name="Joardar V."/>
            <person name="Caler E."/>
            <person name="Walenz B."/>
            <person name="Inman J."/>
            <person name="Schobel S."/>
            <person name="Galinsky K."/>
            <person name="Amedeo P."/>
            <person name="Strausberg R."/>
        </authorList>
    </citation>
    <scope>NUCLEOTIDE SEQUENCE</scope>
    <source>
        <strain evidence="12">USDA</strain>
    </source>
</reference>
<evidence type="ECO:0000259" key="11">
    <source>
        <dbReference type="PROSITE" id="PS51448"/>
    </source>
</evidence>
<reference evidence="13" key="3">
    <citation type="submission" date="2020-05" db="UniProtKB">
        <authorList>
            <consortium name="EnsemblMetazoa"/>
        </authorList>
    </citation>
    <scope>IDENTIFICATION</scope>
    <source>
        <strain evidence="13">USDA</strain>
    </source>
</reference>
<evidence type="ECO:0000256" key="8">
    <source>
        <dbReference type="PROSITE-ProRule" id="PRU00779"/>
    </source>
</evidence>
<dbReference type="Pfam" id="PF21365">
    <property type="entry name" value="Glyco_hydro_31_3rd"/>
    <property type="match status" value="1"/>
</dbReference>
<comment type="caution">
    <text evidence="8">Lacks conserved residue(s) required for the propagation of feature annotation.</text>
</comment>
<evidence type="ECO:0000313" key="12">
    <source>
        <dbReference type="EMBL" id="EEB10159.1"/>
    </source>
</evidence>
<dbReference type="InterPro" id="IPR030458">
    <property type="entry name" value="Glyco_hydro_31_AS"/>
</dbReference>
<dbReference type="Pfam" id="PF13802">
    <property type="entry name" value="Gal_mutarotas_2"/>
    <property type="match status" value="1"/>
</dbReference>
<accession>E0V9V3</accession>
<dbReference type="GO" id="GO:0016020">
    <property type="term" value="C:membrane"/>
    <property type="evidence" value="ECO:0007669"/>
    <property type="project" value="UniProtKB-SubCell"/>
</dbReference>
<evidence type="ECO:0000256" key="4">
    <source>
        <dbReference type="ARBA" id="ARBA00023136"/>
    </source>
</evidence>
<keyword evidence="6" id="KW-0325">Glycoprotein</keyword>
<dbReference type="InterPro" id="IPR025887">
    <property type="entry name" value="Glyco_hydro_31_N_dom"/>
</dbReference>
<dbReference type="PROSITE" id="PS00129">
    <property type="entry name" value="GLYCOSYL_HYDROL_F31_1"/>
    <property type="match status" value="1"/>
</dbReference>
<dbReference type="KEGG" id="phu:Phum_PHUM022260"/>
<dbReference type="CTD" id="8233859"/>
<dbReference type="SMART" id="SM00018">
    <property type="entry name" value="PD"/>
    <property type="match status" value="1"/>
</dbReference>
<keyword evidence="10" id="KW-0732">Signal</keyword>
<dbReference type="PANTHER" id="PTHR22762">
    <property type="entry name" value="ALPHA-GLUCOSIDASE"/>
    <property type="match status" value="1"/>
</dbReference>
<dbReference type="SUPFAM" id="SSF51011">
    <property type="entry name" value="Glycosyl hydrolase domain"/>
    <property type="match status" value="1"/>
</dbReference>
<dbReference type="InParanoid" id="E0V9V3"/>
<dbReference type="RefSeq" id="XP_002422897.1">
    <property type="nucleotide sequence ID" value="XM_002422852.1"/>
</dbReference>
<dbReference type="Gene3D" id="4.10.110.10">
    <property type="entry name" value="Spasmolytic Protein, domain 1"/>
    <property type="match status" value="1"/>
</dbReference>
<evidence type="ECO:0000256" key="7">
    <source>
        <dbReference type="ARBA" id="ARBA00023295"/>
    </source>
</evidence>
<evidence type="ECO:0000313" key="14">
    <source>
        <dbReference type="Proteomes" id="UP000009046"/>
    </source>
</evidence>
<keyword evidence="5" id="KW-1015">Disulfide bond</keyword>
<dbReference type="PROSITE" id="PS00707">
    <property type="entry name" value="GLYCOSYL_HYDROL_F31_2"/>
    <property type="match status" value="1"/>
</dbReference>
<dbReference type="GO" id="GO:0004558">
    <property type="term" value="F:alpha-1,4-glucosidase activity"/>
    <property type="evidence" value="ECO:0007669"/>
    <property type="project" value="TreeGrafter"/>
</dbReference>
<dbReference type="STRING" id="121224.E0V9V3"/>
<dbReference type="InterPro" id="IPR000322">
    <property type="entry name" value="Glyco_hydro_31_TIM"/>
</dbReference>
<proteinExistence type="inferred from homology"/>
<name>E0V9V3_PEDHC</name>
<evidence type="ECO:0000256" key="6">
    <source>
        <dbReference type="ARBA" id="ARBA00023180"/>
    </source>
</evidence>
<dbReference type="CDD" id="cd14752">
    <property type="entry name" value="GH31_N"/>
    <property type="match status" value="1"/>
</dbReference>
<dbReference type="EMBL" id="DS234996">
    <property type="protein sequence ID" value="EEB10159.1"/>
    <property type="molecule type" value="Genomic_DNA"/>
</dbReference>
<feature type="signal peptide" evidence="10">
    <location>
        <begin position="1"/>
        <end position="24"/>
    </location>
</feature>
<dbReference type="InterPro" id="IPR017853">
    <property type="entry name" value="GH"/>
</dbReference>
<evidence type="ECO:0000256" key="9">
    <source>
        <dbReference type="RuleBase" id="RU361185"/>
    </source>
</evidence>
<evidence type="ECO:0000256" key="5">
    <source>
        <dbReference type="ARBA" id="ARBA00023157"/>
    </source>
</evidence>
<dbReference type="eggNOG" id="KOG1065">
    <property type="taxonomic scope" value="Eukaryota"/>
</dbReference>
<evidence type="ECO:0000256" key="3">
    <source>
        <dbReference type="ARBA" id="ARBA00022801"/>
    </source>
</evidence>
<reference evidence="12" key="2">
    <citation type="submission" date="2007-04" db="EMBL/GenBank/DDBJ databases">
        <title>The genome of the human body louse.</title>
        <authorList>
            <consortium name="The Human Body Louse Genome Consortium"/>
            <person name="Kirkness E."/>
            <person name="Walenz B."/>
            <person name="Hass B."/>
            <person name="Bruggner R."/>
            <person name="Strausberg R."/>
        </authorList>
    </citation>
    <scope>NUCLEOTIDE SEQUENCE</scope>
    <source>
        <strain evidence="12">USDA</strain>
    </source>
</reference>
<evidence type="ECO:0000256" key="10">
    <source>
        <dbReference type="SAM" id="SignalP"/>
    </source>
</evidence>
<dbReference type="GO" id="GO:0004339">
    <property type="term" value="F:glucan 1,4-alpha-glucosidase activity"/>
    <property type="evidence" value="ECO:0007669"/>
    <property type="project" value="UniProtKB-EC"/>
</dbReference>
<keyword evidence="14" id="KW-1185">Reference proteome</keyword>
<dbReference type="SUPFAM" id="SSF51445">
    <property type="entry name" value="(Trans)glycosidases"/>
    <property type="match status" value="1"/>
</dbReference>
<dbReference type="Gene3D" id="2.60.40.1180">
    <property type="entry name" value="Golgi alpha-mannosidase II"/>
    <property type="match status" value="2"/>
</dbReference>
<dbReference type="HOGENOM" id="CLU_000631_11_2_1"/>